<keyword evidence="4" id="KW-0238">DNA-binding</keyword>
<keyword evidence="3" id="KW-0963">Cytoplasm</keyword>
<dbReference type="InterPro" id="IPR027444">
    <property type="entry name" value="H-NS_C_dom"/>
</dbReference>
<dbReference type="Gene3D" id="4.10.430.30">
    <property type="match status" value="1"/>
</dbReference>
<gene>
    <name evidence="6" type="ORF">Csp_A05610</name>
</gene>
<evidence type="ECO:0000256" key="4">
    <source>
        <dbReference type="ARBA" id="ARBA00023125"/>
    </source>
</evidence>
<dbReference type="GO" id="GO:0003677">
    <property type="term" value="F:DNA binding"/>
    <property type="evidence" value="ECO:0007669"/>
    <property type="project" value="UniProtKB-KW"/>
</dbReference>
<sequence length="100" mass="11010">MSKLLDLIAQKETLEAQIAEIREKEFAKAIEDVKALVSQYKLTAEDVFGSSSRGQKAVPKTSTKVAAKYRDPLTGRTWSGRGLAPKWLAGKDKADYAIKP</sequence>
<evidence type="ECO:0000256" key="2">
    <source>
        <dbReference type="ARBA" id="ARBA00010610"/>
    </source>
</evidence>
<feature type="domain" description="DNA-binding protein H-NS-like C-terminal" evidence="5">
    <location>
        <begin position="59"/>
        <end position="98"/>
    </location>
</feature>
<reference evidence="6" key="1">
    <citation type="journal article" date="2010" name="Nature">
        <title>The dynamic genome of Hydra.</title>
        <authorList>
            <person name="Chapman J.A."/>
            <person name="Kirkness E.F."/>
            <person name="Simakov O."/>
            <person name="Hampson S.E."/>
            <person name="Mitros T."/>
            <person name="Weinmaier T."/>
            <person name="Rattei T."/>
            <person name="Balasubramanian P.G."/>
            <person name="Borman J."/>
            <person name="Busam D."/>
            <person name="Disbennett K."/>
            <person name="Pfannkoch C."/>
            <person name="Sumin N."/>
            <person name="Sutton G."/>
            <person name="Viswanathan L."/>
            <person name="Walenz B."/>
            <person name="Goodstein D.M."/>
            <person name="Hellsten U."/>
            <person name="Kawashima T."/>
            <person name="Prochnik S.E."/>
            <person name="Putnam N.H."/>
            <person name="Shu S."/>
            <person name="Blumberg B."/>
            <person name="Dana C.E."/>
            <person name="Gee L."/>
            <person name="Kibler D.F."/>
            <person name="Law L."/>
            <person name="Lindgens D."/>
            <person name="Martinez D.E."/>
            <person name="Peng J."/>
            <person name="Wigge P.A."/>
            <person name="Bertulat B."/>
            <person name="Guder C."/>
            <person name="Nakamura Y."/>
            <person name="Ozbek S."/>
            <person name="Watanabe H."/>
            <person name="Khalturin K."/>
            <person name="Hemmrich G."/>
            <person name="Franke A."/>
            <person name="Augustin R."/>
            <person name="Fraune S."/>
            <person name="Hayakawa E."/>
            <person name="Hayakawa S."/>
            <person name="Hirose M."/>
            <person name="Hwang J."/>
            <person name="Ikeo K."/>
            <person name="Nishimiya-Fujisawa C."/>
            <person name="Ogura A."/>
            <person name="Takahashi T."/>
            <person name="Steinmetz P.R."/>
            <person name="Zhang X."/>
            <person name="Aufschnaiter R."/>
            <person name="Eder M.K."/>
            <person name="Gorny A.K."/>
            <person name="Salvenmoser W."/>
            <person name="Heimberg A.M."/>
            <person name="Wheeler B.M."/>
            <person name="Peterson K.J."/>
            <person name="Boettger A."/>
            <person name="Tischler P."/>
            <person name="Wolf A."/>
            <person name="Gojobori T."/>
            <person name="Remington K.A."/>
            <person name="Strausberg R.L."/>
            <person name="Venter J."/>
            <person name="Technau U."/>
            <person name="Hobmayer B."/>
            <person name="Bosch T.C."/>
            <person name="Holstein T.W."/>
            <person name="Fujisawa T."/>
            <person name="Bode H.R."/>
            <person name="David C.N."/>
            <person name="Rokhsar D.S."/>
            <person name="Steele R.E."/>
        </authorList>
    </citation>
    <scope>NUCLEOTIDE SEQUENCE</scope>
</reference>
<name>C9Y8W0_CURXX</name>
<evidence type="ECO:0000259" key="5">
    <source>
        <dbReference type="SMART" id="SM00528"/>
    </source>
</evidence>
<organism evidence="6">
    <name type="scientific">Curvibacter symbiont subsp. Hydra magnipapillata</name>
    <dbReference type="NCBI Taxonomy" id="667019"/>
    <lineage>
        <taxon>Bacteria</taxon>
        <taxon>Pseudomonadati</taxon>
        <taxon>Pseudomonadota</taxon>
        <taxon>Betaproteobacteria</taxon>
        <taxon>Burkholderiales</taxon>
        <taxon>Comamonadaceae</taxon>
        <taxon>Curvibacter</taxon>
    </lineage>
</organism>
<comment type="subcellular location">
    <subcellularLocation>
        <location evidence="1">Cytoplasm</location>
        <location evidence="1">Nucleoid</location>
    </subcellularLocation>
</comment>
<dbReference type="EMBL" id="FN543104">
    <property type="protein sequence ID" value="CBA28103.1"/>
    <property type="molecule type" value="Genomic_DNA"/>
</dbReference>
<evidence type="ECO:0000256" key="1">
    <source>
        <dbReference type="ARBA" id="ARBA00004453"/>
    </source>
</evidence>
<dbReference type="SMART" id="SM00528">
    <property type="entry name" value="HNS"/>
    <property type="match status" value="1"/>
</dbReference>
<dbReference type="Pfam" id="PF00816">
    <property type="entry name" value="Histone_HNS"/>
    <property type="match status" value="1"/>
</dbReference>
<dbReference type="PANTHER" id="PTHR38097:SF2">
    <property type="entry name" value="DNA-BINDING PROTEIN STPA"/>
    <property type="match status" value="1"/>
</dbReference>
<dbReference type="GO" id="GO:0009295">
    <property type="term" value="C:nucleoid"/>
    <property type="evidence" value="ECO:0007669"/>
    <property type="project" value="UniProtKB-SubCell"/>
</dbReference>
<evidence type="ECO:0000313" key="6">
    <source>
        <dbReference type="EMBL" id="CBA28103.1"/>
    </source>
</evidence>
<dbReference type="AlphaFoldDB" id="C9Y8W0"/>
<dbReference type="PANTHER" id="PTHR38097">
    <property type="match status" value="1"/>
</dbReference>
<proteinExistence type="inferred from homology"/>
<comment type="similarity">
    <text evidence="2">Belongs to the histone-like protein H-NS family.</text>
</comment>
<dbReference type="SUPFAM" id="SSF81273">
    <property type="entry name" value="H-NS histone-like proteins"/>
    <property type="match status" value="1"/>
</dbReference>
<protein>
    <recommendedName>
        <fullName evidence="5">DNA-binding protein H-NS-like C-terminal domain-containing protein</fullName>
    </recommendedName>
</protein>
<accession>C9Y8W0</accession>
<evidence type="ECO:0000256" key="3">
    <source>
        <dbReference type="ARBA" id="ARBA00022490"/>
    </source>
</evidence>